<keyword evidence="2" id="KW-1185">Reference proteome</keyword>
<sequence length="200" mass="22200">MWKLKIAEGKGPYLFSTNNYVGRQIWEFDPEAGTPEEREAVEQARQEYRDNFKKDRTRAPPCADLLTRMQLKKENKDIDLSTPAVRLGETEDVNYEAVTTALRKAIRLNCAIQSSDGHWPAENSGPVFFTPPLNDDGGWGFYIEGHSAMIGSALSYVALRLLGEGPDDGENGGMTKARKWILDNGGATGIPSWGKTYLSV</sequence>
<name>A0ACC0PCD9_RHOML</name>
<accession>A0ACC0PCD9</accession>
<dbReference type="EMBL" id="CM046390">
    <property type="protein sequence ID" value="KAI8563358.1"/>
    <property type="molecule type" value="Genomic_DNA"/>
</dbReference>
<organism evidence="1 2">
    <name type="scientific">Rhododendron molle</name>
    <name type="common">Chinese azalea</name>
    <name type="synonym">Azalea mollis</name>
    <dbReference type="NCBI Taxonomy" id="49168"/>
    <lineage>
        <taxon>Eukaryota</taxon>
        <taxon>Viridiplantae</taxon>
        <taxon>Streptophyta</taxon>
        <taxon>Embryophyta</taxon>
        <taxon>Tracheophyta</taxon>
        <taxon>Spermatophyta</taxon>
        <taxon>Magnoliopsida</taxon>
        <taxon>eudicotyledons</taxon>
        <taxon>Gunneridae</taxon>
        <taxon>Pentapetalae</taxon>
        <taxon>asterids</taxon>
        <taxon>Ericales</taxon>
        <taxon>Ericaceae</taxon>
        <taxon>Ericoideae</taxon>
        <taxon>Rhodoreae</taxon>
        <taxon>Rhododendron</taxon>
    </lineage>
</organism>
<dbReference type="Proteomes" id="UP001062846">
    <property type="component" value="Chromosome 3"/>
</dbReference>
<comment type="caution">
    <text evidence="1">The sequence shown here is derived from an EMBL/GenBank/DDBJ whole genome shotgun (WGS) entry which is preliminary data.</text>
</comment>
<gene>
    <name evidence="1" type="ORF">RHMOL_Rhmol03G0105900</name>
</gene>
<protein>
    <submittedName>
        <fullName evidence="1">Uncharacterized protein</fullName>
    </submittedName>
</protein>
<reference evidence="1" key="1">
    <citation type="submission" date="2022-02" db="EMBL/GenBank/DDBJ databases">
        <title>Plant Genome Project.</title>
        <authorList>
            <person name="Zhang R.-G."/>
        </authorList>
    </citation>
    <scope>NUCLEOTIDE SEQUENCE</scope>
    <source>
        <strain evidence="1">AT1</strain>
    </source>
</reference>
<evidence type="ECO:0000313" key="2">
    <source>
        <dbReference type="Proteomes" id="UP001062846"/>
    </source>
</evidence>
<proteinExistence type="predicted"/>
<evidence type="ECO:0000313" key="1">
    <source>
        <dbReference type="EMBL" id="KAI8563358.1"/>
    </source>
</evidence>